<dbReference type="AlphaFoldDB" id="A0A915EFN2"/>
<dbReference type="WBParaSite" id="jg5575">
    <property type="protein sequence ID" value="jg5575"/>
    <property type="gene ID" value="jg5575"/>
</dbReference>
<proteinExistence type="predicted"/>
<evidence type="ECO:0000313" key="4">
    <source>
        <dbReference type="WBParaSite" id="jg5575"/>
    </source>
</evidence>
<dbReference type="Proteomes" id="UP000887574">
    <property type="component" value="Unplaced"/>
</dbReference>
<dbReference type="GO" id="GO:0005737">
    <property type="term" value="C:cytoplasm"/>
    <property type="evidence" value="ECO:0007669"/>
    <property type="project" value="TreeGrafter"/>
</dbReference>
<feature type="region of interest" description="Disordered" evidence="1">
    <location>
        <begin position="93"/>
        <end position="127"/>
    </location>
</feature>
<sequence>MIMYPCDPSQLYPMPSFQQVGHLSPSQMFVQPCQSPGFQGNYQSPSYGSPVWSSVQSLSPVPSPSSTSSRLRKFTCSLGARCVTNSSRPREYKKLSSDLSGSSIGKSDRSVEITDFSQPGPQPSSDAYGELRRASLAVEQPGLGSVFSEQDDEPMEIQLRVHSSAVKCVLYWDISELPAQFKYKQCIEVSDDYEAINASSFPSHITSYEFQTSPGKWYDVMLSVIDSDGKLAAKGHGSFKAIFSLDEIDRLMGKAIKALKKSKLHPFTCLYRCKPEKYWEDIHQNHGGIMVKYMKDDNGQAASPLNGEISGLFFAARTRRNGDLPMCSPFGGMRMHLPAFILLDPIKVNIYFCDYYCNNNLNHYVTLVVCEKGSSSDSFCRDRVRLLDVWDNPFLRIESFGNQEVPFEYFINNRIGVEIYYTEDVPIYLGQFSLPHNKSCLKCNLYPEAPIESENLSAVRKESTRRKRKAAEKCAVSSLSVKRSRIMDEESTSFHVIPRNTRNEAKVHRASAAQVFFKAWSLILGAIP</sequence>
<evidence type="ECO:0000259" key="2">
    <source>
        <dbReference type="Pfam" id="PF19281"/>
    </source>
</evidence>
<name>A0A915EFN2_9BILA</name>
<evidence type="ECO:0000313" key="3">
    <source>
        <dbReference type="Proteomes" id="UP000887574"/>
    </source>
</evidence>
<dbReference type="PANTHER" id="PTHR15698">
    <property type="entry name" value="PROTEIN CBG15099"/>
    <property type="match status" value="1"/>
</dbReference>
<evidence type="ECO:0000256" key="1">
    <source>
        <dbReference type="SAM" id="MobiDB-lite"/>
    </source>
</evidence>
<dbReference type="PANTHER" id="PTHR15698:SF4">
    <property type="entry name" value="PHYTANOYL-COA HYDROXYLASE-INTERACTING PROTEIN-LIKE C-TERMINAL DOMAIN-CONTAINING PROTEIN"/>
    <property type="match status" value="1"/>
</dbReference>
<dbReference type="Pfam" id="PF19281">
    <property type="entry name" value="PHYHIP_C"/>
    <property type="match status" value="1"/>
</dbReference>
<keyword evidence="3" id="KW-1185">Reference proteome</keyword>
<dbReference type="InterPro" id="IPR042868">
    <property type="entry name" value="PHYHIP/PHYHIPL"/>
</dbReference>
<organism evidence="3 4">
    <name type="scientific">Ditylenchus dipsaci</name>
    <dbReference type="NCBI Taxonomy" id="166011"/>
    <lineage>
        <taxon>Eukaryota</taxon>
        <taxon>Metazoa</taxon>
        <taxon>Ecdysozoa</taxon>
        <taxon>Nematoda</taxon>
        <taxon>Chromadorea</taxon>
        <taxon>Rhabditida</taxon>
        <taxon>Tylenchina</taxon>
        <taxon>Tylenchomorpha</taxon>
        <taxon>Sphaerularioidea</taxon>
        <taxon>Anguinidae</taxon>
        <taxon>Anguininae</taxon>
        <taxon>Ditylenchus</taxon>
    </lineage>
</organism>
<feature type="domain" description="Phytanoyl-CoA hydroxylase-interacting protein-like C-terminal" evidence="2">
    <location>
        <begin position="262"/>
        <end position="432"/>
    </location>
</feature>
<feature type="compositionally biased region" description="Polar residues" evidence="1">
    <location>
        <begin position="115"/>
        <end position="125"/>
    </location>
</feature>
<accession>A0A915EFN2</accession>
<dbReference type="InterPro" id="IPR045545">
    <property type="entry name" value="PHYIP/PHIPL_C"/>
</dbReference>
<protein>
    <submittedName>
        <fullName evidence="4">Phytanoyl-CoA hydroxylase-interacting protein-like C-terminal domain-containing protein</fullName>
    </submittedName>
</protein>
<reference evidence="4" key="1">
    <citation type="submission" date="2022-11" db="UniProtKB">
        <authorList>
            <consortium name="WormBaseParasite"/>
        </authorList>
    </citation>
    <scope>IDENTIFICATION</scope>
</reference>